<accession>A0A8J3KQK2</accession>
<dbReference type="AlphaFoldDB" id="A0A8J3KQK2"/>
<evidence type="ECO:0000313" key="1">
    <source>
        <dbReference type="EMBL" id="GIG03074.1"/>
    </source>
</evidence>
<comment type="caution">
    <text evidence="1">The sequence shown here is derived from an EMBL/GenBank/DDBJ whole genome shotgun (WGS) entry which is preliminary data.</text>
</comment>
<dbReference type="Proteomes" id="UP000659904">
    <property type="component" value="Unassembled WGS sequence"/>
</dbReference>
<proteinExistence type="predicted"/>
<gene>
    <name evidence="1" type="ORF">Cci01nite_81670</name>
</gene>
<name>A0A8J3KQK2_9ACTN</name>
<protein>
    <submittedName>
        <fullName evidence="1">Uncharacterized protein</fullName>
    </submittedName>
</protein>
<keyword evidence="2" id="KW-1185">Reference proteome</keyword>
<evidence type="ECO:0000313" key="2">
    <source>
        <dbReference type="Proteomes" id="UP000659904"/>
    </source>
</evidence>
<reference evidence="1 2" key="1">
    <citation type="submission" date="2021-01" db="EMBL/GenBank/DDBJ databases">
        <title>Whole genome shotgun sequence of Catellatospora citrea NBRC 14495.</title>
        <authorList>
            <person name="Komaki H."/>
            <person name="Tamura T."/>
        </authorList>
    </citation>
    <scope>NUCLEOTIDE SEQUENCE [LARGE SCALE GENOMIC DNA]</scope>
    <source>
        <strain evidence="1 2">NBRC 14495</strain>
    </source>
</reference>
<organism evidence="1 2">
    <name type="scientific">Catellatospora citrea</name>
    <dbReference type="NCBI Taxonomy" id="53366"/>
    <lineage>
        <taxon>Bacteria</taxon>
        <taxon>Bacillati</taxon>
        <taxon>Actinomycetota</taxon>
        <taxon>Actinomycetes</taxon>
        <taxon>Micromonosporales</taxon>
        <taxon>Micromonosporaceae</taxon>
        <taxon>Catellatospora</taxon>
    </lineage>
</organism>
<dbReference type="EMBL" id="BONH01000069">
    <property type="protein sequence ID" value="GIG03074.1"/>
    <property type="molecule type" value="Genomic_DNA"/>
</dbReference>
<sequence>MDFPVWDALAPLPVNGPARCGVMGEDEGRPELVFVSIWRNDQTGRAVHTTSFLPPISPRDMAADVALGLADPLARLHGRELAEVTREVMTAILHGEAQLSTLTIDGRPVPVTRFQIAGDLTVEASNDPTLCVAVASLGLPTPALATADAATWQAAAAAAISV</sequence>